<dbReference type="Gene3D" id="2.60.120.10">
    <property type="entry name" value="Jelly Rolls"/>
    <property type="match status" value="1"/>
</dbReference>
<dbReference type="InterPro" id="IPR013096">
    <property type="entry name" value="Cupin_2"/>
</dbReference>
<organism evidence="3 4">
    <name type="scientific">Plebeiibacterium sediminum</name>
    <dbReference type="NCBI Taxonomy" id="2992112"/>
    <lineage>
        <taxon>Bacteria</taxon>
        <taxon>Pseudomonadati</taxon>
        <taxon>Bacteroidota</taxon>
        <taxon>Bacteroidia</taxon>
        <taxon>Marinilabiliales</taxon>
        <taxon>Marinilabiliaceae</taxon>
        <taxon>Plebeiibacterium</taxon>
    </lineage>
</organism>
<evidence type="ECO:0000313" key="3">
    <source>
        <dbReference type="EMBL" id="MCW3787289.1"/>
    </source>
</evidence>
<dbReference type="InterPro" id="IPR011051">
    <property type="entry name" value="RmlC_Cupin_sf"/>
</dbReference>
<evidence type="ECO:0000313" key="4">
    <source>
        <dbReference type="Proteomes" id="UP001209229"/>
    </source>
</evidence>
<dbReference type="AlphaFoldDB" id="A0AAE3M527"/>
<feature type="signal peptide" evidence="1">
    <location>
        <begin position="1"/>
        <end position="22"/>
    </location>
</feature>
<dbReference type="RefSeq" id="WP_301190854.1">
    <property type="nucleotide sequence ID" value="NZ_JAPDPJ010000027.1"/>
</dbReference>
<feature type="domain" description="Cupin type-2" evidence="2">
    <location>
        <begin position="86"/>
        <end position="142"/>
    </location>
</feature>
<protein>
    <submittedName>
        <fullName evidence="3">Cupin domain-containing protein</fullName>
    </submittedName>
</protein>
<dbReference type="PANTHER" id="PTHR43698:SF1">
    <property type="entry name" value="BLL4564 PROTEIN"/>
    <property type="match status" value="1"/>
</dbReference>
<dbReference type="Pfam" id="PF07883">
    <property type="entry name" value="Cupin_2"/>
    <property type="match status" value="1"/>
</dbReference>
<dbReference type="PROSITE" id="PS51257">
    <property type="entry name" value="PROKAR_LIPOPROTEIN"/>
    <property type="match status" value="1"/>
</dbReference>
<dbReference type="CDD" id="cd02233">
    <property type="entry name" value="cupin_HNL-like"/>
    <property type="match status" value="1"/>
</dbReference>
<evidence type="ECO:0000259" key="2">
    <source>
        <dbReference type="Pfam" id="PF07883"/>
    </source>
</evidence>
<name>A0AAE3M527_9BACT</name>
<dbReference type="InterPro" id="IPR047263">
    <property type="entry name" value="HNL-like_cupin"/>
</dbReference>
<feature type="chain" id="PRO_5042014826" evidence="1">
    <location>
        <begin position="23"/>
        <end position="175"/>
    </location>
</feature>
<dbReference type="SUPFAM" id="SSF51182">
    <property type="entry name" value="RmlC-like cupins"/>
    <property type="match status" value="1"/>
</dbReference>
<sequence length="175" mass="19373">MKKIFLNSILTLSILLAAYSCSQPTEKTQEVAKLAEAVNAIDPIFTQNPAQGDFLNKFFTGKVGVNMMLKNDENNEYSIANVIFDAKSRTNWHTHPKGQVLLVLAGEGFYKAEGEPVRKIKKGDVVNIPPHVNHWHGAAANSEFVHIALTNYKDGQNVAWGDKVTDEQYSSVLAE</sequence>
<keyword evidence="1" id="KW-0732">Signal</keyword>
<accession>A0AAE3M527</accession>
<reference evidence="3" key="1">
    <citation type="submission" date="2022-10" db="EMBL/GenBank/DDBJ databases">
        <authorList>
            <person name="Yu W.X."/>
        </authorList>
    </citation>
    <scope>NUCLEOTIDE SEQUENCE</scope>
    <source>
        <strain evidence="3">AAT</strain>
    </source>
</reference>
<gene>
    <name evidence="3" type="ORF">OM075_12480</name>
</gene>
<dbReference type="PANTHER" id="PTHR43698">
    <property type="entry name" value="RIBD C-TERMINAL DOMAIN CONTAINING PROTEIN"/>
    <property type="match status" value="1"/>
</dbReference>
<comment type="caution">
    <text evidence="3">The sequence shown here is derived from an EMBL/GenBank/DDBJ whole genome shotgun (WGS) entry which is preliminary data.</text>
</comment>
<dbReference type="InterPro" id="IPR014710">
    <property type="entry name" value="RmlC-like_jellyroll"/>
</dbReference>
<proteinExistence type="predicted"/>
<keyword evidence="4" id="KW-1185">Reference proteome</keyword>
<evidence type="ECO:0000256" key="1">
    <source>
        <dbReference type="SAM" id="SignalP"/>
    </source>
</evidence>
<dbReference type="Proteomes" id="UP001209229">
    <property type="component" value="Unassembled WGS sequence"/>
</dbReference>
<dbReference type="EMBL" id="JAPDPJ010000027">
    <property type="protein sequence ID" value="MCW3787289.1"/>
    <property type="molecule type" value="Genomic_DNA"/>
</dbReference>